<dbReference type="GO" id="GO:0004525">
    <property type="term" value="F:ribonuclease III activity"/>
    <property type="evidence" value="ECO:0007669"/>
    <property type="project" value="InterPro"/>
</dbReference>
<dbReference type="SMART" id="SM00535">
    <property type="entry name" value="RIBOc"/>
    <property type="match status" value="1"/>
</dbReference>
<organism evidence="2">
    <name type="scientific">Pithovirus LCPAC102</name>
    <dbReference type="NCBI Taxonomy" id="2506587"/>
    <lineage>
        <taxon>Viruses</taxon>
        <taxon>Pithoviruses</taxon>
    </lineage>
</organism>
<proteinExistence type="predicted"/>
<dbReference type="EMBL" id="MK500465">
    <property type="protein sequence ID" value="QBK90114.1"/>
    <property type="molecule type" value="Genomic_DNA"/>
</dbReference>
<evidence type="ECO:0000259" key="1">
    <source>
        <dbReference type="PROSITE" id="PS50142"/>
    </source>
</evidence>
<dbReference type="CDD" id="cd00593">
    <property type="entry name" value="RIBOc"/>
    <property type="match status" value="1"/>
</dbReference>
<feature type="domain" description="RNase III" evidence="1">
    <location>
        <begin position="63"/>
        <end position="168"/>
    </location>
</feature>
<evidence type="ECO:0000313" key="2">
    <source>
        <dbReference type="EMBL" id="QBK90114.1"/>
    </source>
</evidence>
<dbReference type="InterPro" id="IPR000999">
    <property type="entry name" value="RNase_III_dom"/>
</dbReference>
<dbReference type="InterPro" id="IPR036389">
    <property type="entry name" value="RNase_III_sf"/>
</dbReference>
<dbReference type="Gene3D" id="1.10.1520.10">
    <property type="entry name" value="Ribonuclease III domain"/>
    <property type="match status" value="1"/>
</dbReference>
<gene>
    <name evidence="2" type="ORF">LCPAC102_00240</name>
</gene>
<name>A0A481Z3T8_9VIRU</name>
<protein>
    <submittedName>
        <fullName evidence="2">Ribonuclease III</fullName>
    </submittedName>
</protein>
<dbReference type="PROSITE" id="PS50142">
    <property type="entry name" value="RNASE_3_2"/>
    <property type="match status" value="1"/>
</dbReference>
<dbReference type="GO" id="GO:0006396">
    <property type="term" value="P:RNA processing"/>
    <property type="evidence" value="ECO:0007669"/>
    <property type="project" value="InterPro"/>
</dbReference>
<dbReference type="SUPFAM" id="SSF69065">
    <property type="entry name" value="RNase III domain-like"/>
    <property type="match status" value="1"/>
</dbReference>
<reference evidence="2" key="1">
    <citation type="journal article" date="2019" name="MBio">
        <title>Virus Genomes from Deep Sea Sediments Expand the Ocean Megavirome and Support Independent Origins of Viral Gigantism.</title>
        <authorList>
            <person name="Backstrom D."/>
            <person name="Yutin N."/>
            <person name="Jorgensen S.L."/>
            <person name="Dharamshi J."/>
            <person name="Homa F."/>
            <person name="Zaremba-Niedwiedzka K."/>
            <person name="Spang A."/>
            <person name="Wolf Y.I."/>
            <person name="Koonin E.V."/>
            <person name="Ettema T.J."/>
        </authorList>
    </citation>
    <scope>NUCLEOTIDE SEQUENCE</scope>
</reference>
<sequence length="408" mass="46898">MNKIEIIDNVDDNIVVVDPTIDLFIKDPIKWINGLRYYIYSIILPMSFSPNDKNYEINREKLINEDAMGIWKKVFTHKSIDANGINNYETLEHMGDTVMKTSFDSAVIQKYPDIDEYTISLMNATYVSKLIQREKSIELGLYKWIRIVIPISIDEHEDLLESLFGALFNIGDRVLGKGNGYSLCSNLAKTLYDVDNIDLNTVLAHPKSAIKEIIEKMHWQTGKALNFDEIEVITKSTYKNITTWDIRLYLPQLALNYLDNMNPPIPYLKDEDTGKMGLLSKSEGSDKKMVLQNVYEVGVKNLKDWYSITREWAFEQSFIENKSTLSNTANNRLIADKFINIDYVTYNRSNNVYIQIIGIESTGNKIILVTVLGDKNVSKNDLIIYANNIYGEFGKQPPLNIYPYSINK</sequence>
<accession>A0A481Z3T8</accession>